<dbReference type="GO" id="GO:0008270">
    <property type="term" value="F:zinc ion binding"/>
    <property type="evidence" value="ECO:0007669"/>
    <property type="project" value="UniProtKB-KW"/>
</dbReference>
<evidence type="ECO:0000259" key="12">
    <source>
        <dbReference type="PROSITE" id="PS50103"/>
    </source>
</evidence>
<keyword evidence="7 8" id="KW-0862">Zinc</keyword>
<dbReference type="InterPro" id="IPR044066">
    <property type="entry name" value="TRIAD_supradom"/>
</dbReference>
<feature type="region of interest" description="Disordered" evidence="10">
    <location>
        <begin position="1"/>
        <end position="32"/>
    </location>
</feature>
<keyword evidence="2" id="KW-0808">Transferase</keyword>
<comment type="pathway">
    <text evidence="1">Protein modification; protein ubiquitination.</text>
</comment>
<dbReference type="CDD" id="cd20335">
    <property type="entry name" value="BRcat_RBR"/>
    <property type="match status" value="1"/>
</dbReference>
<dbReference type="InterPro" id="IPR051628">
    <property type="entry name" value="LUBAC_E3_Ligases"/>
</dbReference>
<feature type="zinc finger region" description="C3H1-type" evidence="8">
    <location>
        <begin position="28"/>
        <end position="56"/>
    </location>
</feature>
<feature type="coiled-coil region" evidence="9">
    <location>
        <begin position="218"/>
        <end position="305"/>
    </location>
</feature>
<dbReference type="Pfam" id="PF22191">
    <property type="entry name" value="IBR_1"/>
    <property type="match status" value="1"/>
</dbReference>
<dbReference type="InterPro" id="IPR001841">
    <property type="entry name" value="Znf_RING"/>
</dbReference>
<dbReference type="PROSITE" id="PS50089">
    <property type="entry name" value="ZF_RING_2"/>
    <property type="match status" value="1"/>
</dbReference>
<evidence type="ECO:0000313" key="15">
    <source>
        <dbReference type="Proteomes" id="UP000813824"/>
    </source>
</evidence>
<evidence type="ECO:0000256" key="5">
    <source>
        <dbReference type="ARBA" id="ARBA00022771"/>
    </source>
</evidence>
<dbReference type="InterPro" id="IPR002867">
    <property type="entry name" value="IBR_dom"/>
</dbReference>
<organism evidence="14 15">
    <name type="scientific">Cristinia sonorae</name>
    <dbReference type="NCBI Taxonomy" id="1940300"/>
    <lineage>
        <taxon>Eukaryota</taxon>
        <taxon>Fungi</taxon>
        <taxon>Dikarya</taxon>
        <taxon>Basidiomycota</taxon>
        <taxon>Agaricomycotina</taxon>
        <taxon>Agaricomycetes</taxon>
        <taxon>Agaricomycetidae</taxon>
        <taxon>Agaricales</taxon>
        <taxon>Pleurotineae</taxon>
        <taxon>Stephanosporaceae</taxon>
        <taxon>Cristinia</taxon>
    </lineage>
</organism>
<feature type="domain" description="C3H1-type" evidence="12">
    <location>
        <begin position="28"/>
        <end position="56"/>
    </location>
</feature>
<dbReference type="Gene3D" id="3.30.70.330">
    <property type="match status" value="1"/>
</dbReference>
<feature type="domain" description="RING-type" evidence="13">
    <location>
        <begin position="807"/>
        <end position="1020"/>
    </location>
</feature>
<dbReference type="PANTHER" id="PTHR22770">
    <property type="entry name" value="UBIQUITIN CONJUGATING ENZYME 7 INTERACTING PROTEIN-RELATED"/>
    <property type="match status" value="1"/>
</dbReference>
<evidence type="ECO:0000256" key="8">
    <source>
        <dbReference type="PROSITE-ProRule" id="PRU00723"/>
    </source>
</evidence>
<keyword evidence="3 8" id="KW-0479">Metal-binding</keyword>
<dbReference type="SMART" id="SM00647">
    <property type="entry name" value="IBR"/>
    <property type="match status" value="2"/>
</dbReference>
<dbReference type="Proteomes" id="UP000813824">
    <property type="component" value="Unassembled WGS sequence"/>
</dbReference>
<dbReference type="SMART" id="SM00356">
    <property type="entry name" value="ZnF_C3H1"/>
    <property type="match status" value="2"/>
</dbReference>
<dbReference type="PANTHER" id="PTHR22770:SF13">
    <property type="entry name" value="RING-TYPE DOMAIN-CONTAINING PROTEIN"/>
    <property type="match status" value="1"/>
</dbReference>
<dbReference type="CDD" id="cd22585">
    <property type="entry name" value="Rcat_RBR_DEAH12-like"/>
    <property type="match status" value="1"/>
</dbReference>
<feature type="coiled-coil region" evidence="9">
    <location>
        <begin position="1107"/>
        <end position="1136"/>
    </location>
</feature>
<dbReference type="GO" id="GO:0097039">
    <property type="term" value="P:protein linear polyubiquitination"/>
    <property type="evidence" value="ECO:0007669"/>
    <property type="project" value="TreeGrafter"/>
</dbReference>
<feature type="zinc finger region" description="C3H1-type" evidence="8">
    <location>
        <begin position="146"/>
        <end position="173"/>
    </location>
</feature>
<dbReference type="OrthoDB" id="1431934at2759"/>
<dbReference type="InterPro" id="IPR035979">
    <property type="entry name" value="RBD_domain_sf"/>
</dbReference>
<dbReference type="PROSITE" id="PS50103">
    <property type="entry name" value="ZF_C3H1"/>
    <property type="match status" value="2"/>
</dbReference>
<dbReference type="PROSITE" id="PS51873">
    <property type="entry name" value="TRIAD"/>
    <property type="match status" value="1"/>
</dbReference>
<dbReference type="Pfam" id="PF13445">
    <property type="entry name" value="zf-RING_UBOX"/>
    <property type="match status" value="1"/>
</dbReference>
<dbReference type="InterPro" id="IPR000571">
    <property type="entry name" value="Znf_CCCH"/>
</dbReference>
<keyword evidence="9" id="KW-0175">Coiled coil</keyword>
<evidence type="ECO:0000256" key="3">
    <source>
        <dbReference type="ARBA" id="ARBA00022723"/>
    </source>
</evidence>
<dbReference type="Gene3D" id="1.20.120.1750">
    <property type="match status" value="1"/>
</dbReference>
<dbReference type="SUPFAM" id="SSF54928">
    <property type="entry name" value="RNA-binding domain, RBD"/>
    <property type="match status" value="1"/>
</dbReference>
<dbReference type="AlphaFoldDB" id="A0A8K0ULF7"/>
<dbReference type="SUPFAM" id="SSF57850">
    <property type="entry name" value="RING/U-box"/>
    <property type="match status" value="3"/>
</dbReference>
<dbReference type="EMBL" id="JAEVFJ010000019">
    <property type="protein sequence ID" value="KAH8099503.1"/>
    <property type="molecule type" value="Genomic_DNA"/>
</dbReference>
<dbReference type="Pfam" id="PF01485">
    <property type="entry name" value="IBR"/>
    <property type="match status" value="1"/>
</dbReference>
<dbReference type="Gene3D" id="3.30.40.10">
    <property type="entry name" value="Zinc/RING finger domain, C3HC4 (zinc finger)"/>
    <property type="match status" value="1"/>
</dbReference>
<evidence type="ECO:0000256" key="6">
    <source>
        <dbReference type="ARBA" id="ARBA00022786"/>
    </source>
</evidence>
<dbReference type="InterPro" id="IPR027370">
    <property type="entry name" value="Znf-RING_euk"/>
</dbReference>
<dbReference type="Gene3D" id="3.30.1370.210">
    <property type="match status" value="1"/>
</dbReference>
<evidence type="ECO:0000256" key="7">
    <source>
        <dbReference type="ARBA" id="ARBA00022833"/>
    </source>
</evidence>
<evidence type="ECO:0000256" key="10">
    <source>
        <dbReference type="SAM" id="MobiDB-lite"/>
    </source>
</evidence>
<evidence type="ECO:0000259" key="13">
    <source>
        <dbReference type="PROSITE" id="PS51873"/>
    </source>
</evidence>
<dbReference type="InterPro" id="IPR017907">
    <property type="entry name" value="Znf_RING_CS"/>
</dbReference>
<comment type="caution">
    <text evidence="14">The sequence shown here is derived from an EMBL/GenBank/DDBJ whole genome shotgun (WGS) entry which is preliminary data.</text>
</comment>
<dbReference type="Pfam" id="PF00642">
    <property type="entry name" value="zf-CCCH"/>
    <property type="match status" value="1"/>
</dbReference>
<keyword evidence="4" id="KW-0677">Repeat</keyword>
<feature type="domain" description="C3H1-type" evidence="12">
    <location>
        <begin position="146"/>
        <end position="173"/>
    </location>
</feature>
<evidence type="ECO:0000256" key="2">
    <source>
        <dbReference type="ARBA" id="ARBA00022679"/>
    </source>
</evidence>
<dbReference type="InterPro" id="IPR036855">
    <property type="entry name" value="Znf_CCCH_sf"/>
</dbReference>
<evidence type="ECO:0000259" key="11">
    <source>
        <dbReference type="PROSITE" id="PS50089"/>
    </source>
</evidence>
<keyword evidence="15" id="KW-1185">Reference proteome</keyword>
<dbReference type="GO" id="GO:0043130">
    <property type="term" value="F:ubiquitin binding"/>
    <property type="evidence" value="ECO:0007669"/>
    <property type="project" value="TreeGrafter"/>
</dbReference>
<dbReference type="GO" id="GO:0043161">
    <property type="term" value="P:proteasome-mediated ubiquitin-dependent protein catabolic process"/>
    <property type="evidence" value="ECO:0007669"/>
    <property type="project" value="TreeGrafter"/>
</dbReference>
<dbReference type="GO" id="GO:0000151">
    <property type="term" value="C:ubiquitin ligase complex"/>
    <property type="evidence" value="ECO:0007669"/>
    <property type="project" value="TreeGrafter"/>
</dbReference>
<dbReference type="Gene3D" id="4.10.1000.10">
    <property type="entry name" value="Zinc finger, CCCH-type"/>
    <property type="match status" value="1"/>
</dbReference>
<dbReference type="GO" id="GO:0003676">
    <property type="term" value="F:nucleic acid binding"/>
    <property type="evidence" value="ECO:0007669"/>
    <property type="project" value="InterPro"/>
</dbReference>
<evidence type="ECO:0000256" key="9">
    <source>
        <dbReference type="SAM" id="Coils"/>
    </source>
</evidence>
<gene>
    <name evidence="14" type="ORF">BXZ70DRAFT_229611</name>
</gene>
<evidence type="ECO:0000256" key="1">
    <source>
        <dbReference type="ARBA" id="ARBA00004906"/>
    </source>
</evidence>
<dbReference type="InterPro" id="IPR012677">
    <property type="entry name" value="Nucleotide-bd_a/b_plait_sf"/>
</dbReference>
<dbReference type="GO" id="GO:0004842">
    <property type="term" value="F:ubiquitin-protein transferase activity"/>
    <property type="evidence" value="ECO:0007669"/>
    <property type="project" value="TreeGrafter"/>
</dbReference>
<sequence>MSDSVSPPTSIAAGRRNRRNQQSREANAEKQKPCNLWTKSGACRFGDACKFEHDVAKRAAAAITGALVTGIQEQDMRATSTRFENTGQPYNPDCDVDLGYWSVPIVVKTGTNVNIGVVRPSSSKNRRGATALDDTSIQRDEPAVLNSRIGICWKWKAGKCSRGEACKYRHDGEARSVRNETTQNARTTTSSPVASVQNNGTTARVLLPRQSAQVGPSLEEQAQRAREILLRRQRHQREEVERAQAQARQAEIARQQEEARQRELRLEEMAREQEAARRRAEEERVEQERRERARVARQAQEARWREESRFTEQYVVMDHSLITCGAGLDIQHVVTGFSLCRITVKNLPRNATRNEIADIFIQQGVTIADIFIPHDGIKDVGGKRQAVVLVQAEQGQIIAAGLEGIEFRDDTLSFEVSDNASWNAMGASKMTQPFLEVNWMLPTEVIIASYATPEEARQHAQSLNGLIWEGHRLKASLDNHRFAGPATTCVKLLHCPAGSSYDEAFTERTGAFHHRILHGAKYTKGYAETTVHMHITELEGVRMETYQEIPAREGYGMAKIKVFFDDWDHLKAAFDSLHDKTLGGCLKTRAWHPAPHCYEIMIPIHQYRAQKKQWDALAERKPGRDAYLQVRIGDRGDAFVRVRGDDKKAAGALKVRVEGMVAGERLDPTFWHASFLSDRAARAFFDRIRASTGVFVRIDSKTHSLRVYGDDDGVKEVRGMIKAEVDRLAGMETNRVLDFVSIAYFLREGLGKLKELLGEENAVLHVASRPPRIVIKGGEEARHHLQRLIDESRTYIPLAAPRNGEEEGPTCPVCYTEASNPEELGCGHTYCAGCLRHFLSTAAESKEFPLVCMGNNATCNCPISIPFIRRFMHPQAFANLVESAFSSYLDQHSQELKYCKTPDCTQIYRRQTGASILQCPSCSATVCPGCDEEAHEGMTCTERQLHSDPAYQQRRETEELEAAGCKRCPSCRAWIQKNDGCNHMTCRSCQTHFCWICLGVFGDREVYQHMNAVHGGIFDANAAPVVDAGNVPAPVFAQQQQEILADIERRRLAQQLRQPRAVPLVAGYGQDRDAADAAQRRYFLDGAILNRPGTNQPVAGPGPAAQALRLAREREREQERAREAQALRLAREQEREQERARVAHARWLQAENARVRRERAERENNRGWCVVM</sequence>
<evidence type="ECO:0000313" key="14">
    <source>
        <dbReference type="EMBL" id="KAH8099503.1"/>
    </source>
</evidence>
<accession>A0A8K0ULF7</accession>
<keyword evidence="5 8" id="KW-0863">Zinc-finger</keyword>
<protein>
    <submittedName>
        <fullName evidence="14">Uncharacterized protein</fullName>
    </submittedName>
</protein>
<dbReference type="PROSITE" id="PS00518">
    <property type="entry name" value="ZF_RING_1"/>
    <property type="match status" value="1"/>
</dbReference>
<feature type="domain" description="RING-type" evidence="11">
    <location>
        <begin position="811"/>
        <end position="863"/>
    </location>
</feature>
<evidence type="ECO:0000256" key="4">
    <source>
        <dbReference type="ARBA" id="ARBA00022737"/>
    </source>
</evidence>
<dbReference type="SUPFAM" id="SSF90229">
    <property type="entry name" value="CCCH zinc finger"/>
    <property type="match status" value="1"/>
</dbReference>
<reference evidence="14" key="1">
    <citation type="journal article" date="2021" name="New Phytol.">
        <title>Evolutionary innovations through gain and loss of genes in the ectomycorrhizal Boletales.</title>
        <authorList>
            <person name="Wu G."/>
            <person name="Miyauchi S."/>
            <person name="Morin E."/>
            <person name="Kuo A."/>
            <person name="Drula E."/>
            <person name="Varga T."/>
            <person name="Kohler A."/>
            <person name="Feng B."/>
            <person name="Cao Y."/>
            <person name="Lipzen A."/>
            <person name="Daum C."/>
            <person name="Hundley H."/>
            <person name="Pangilinan J."/>
            <person name="Johnson J."/>
            <person name="Barry K."/>
            <person name="LaButti K."/>
            <person name="Ng V."/>
            <person name="Ahrendt S."/>
            <person name="Min B."/>
            <person name="Choi I.G."/>
            <person name="Park H."/>
            <person name="Plett J.M."/>
            <person name="Magnuson J."/>
            <person name="Spatafora J.W."/>
            <person name="Nagy L.G."/>
            <person name="Henrissat B."/>
            <person name="Grigoriev I.V."/>
            <person name="Yang Z.L."/>
            <person name="Xu J."/>
            <person name="Martin F.M."/>
        </authorList>
    </citation>
    <scope>NUCLEOTIDE SEQUENCE</scope>
    <source>
        <strain evidence="14">KKN 215</strain>
    </source>
</reference>
<keyword evidence="6" id="KW-0833">Ubl conjugation pathway</keyword>
<dbReference type="InterPro" id="IPR013083">
    <property type="entry name" value="Znf_RING/FYVE/PHD"/>
</dbReference>
<proteinExistence type="predicted"/>
<name>A0A8K0ULF7_9AGAR</name>